<protein>
    <recommendedName>
        <fullName evidence="9">Permease</fullName>
    </recommendedName>
</protein>
<feature type="transmembrane region" description="Helical" evidence="6">
    <location>
        <begin position="44"/>
        <end position="62"/>
    </location>
</feature>
<dbReference type="AlphaFoldDB" id="F4LMA7"/>
<gene>
    <name evidence="7" type="ordered locus">Trebr_2364</name>
</gene>
<evidence type="ECO:0000256" key="4">
    <source>
        <dbReference type="ARBA" id="ARBA00022989"/>
    </source>
</evidence>
<dbReference type="PANTHER" id="PTHR21716">
    <property type="entry name" value="TRANSMEMBRANE PROTEIN"/>
    <property type="match status" value="1"/>
</dbReference>
<reference evidence="8" key="1">
    <citation type="submission" date="2011-04" db="EMBL/GenBank/DDBJ databases">
        <title>The complete genome of Treponema brennaborense DSM 12168.</title>
        <authorList>
            <person name="Lucas S."/>
            <person name="Han J."/>
            <person name="Lapidus A."/>
            <person name="Bruce D."/>
            <person name="Goodwin L."/>
            <person name="Pitluck S."/>
            <person name="Peters L."/>
            <person name="Kyrpides N."/>
            <person name="Mavromatis K."/>
            <person name="Ivanova N."/>
            <person name="Mikhailova N."/>
            <person name="Pagani I."/>
            <person name="Teshima H."/>
            <person name="Detter J.C."/>
            <person name="Tapia R."/>
            <person name="Han C."/>
            <person name="Land M."/>
            <person name="Hauser L."/>
            <person name="Markowitz V."/>
            <person name="Cheng J.-F."/>
            <person name="Hugenholtz P."/>
            <person name="Woyke T."/>
            <person name="Wu D."/>
            <person name="Gronow S."/>
            <person name="Wellnitz S."/>
            <person name="Brambilla E."/>
            <person name="Klenk H.-P."/>
            <person name="Eisen J.A."/>
        </authorList>
    </citation>
    <scope>NUCLEOTIDE SEQUENCE [LARGE SCALE GENOMIC DNA]</scope>
    <source>
        <strain evidence="8">DSM 12168 / CIP 105900 / DD5/3</strain>
    </source>
</reference>
<feature type="transmembrane region" description="Helical" evidence="6">
    <location>
        <begin position="259"/>
        <end position="281"/>
    </location>
</feature>
<dbReference type="HOGENOM" id="CLU_041771_2_3_12"/>
<accession>F4LMA7</accession>
<evidence type="ECO:0000256" key="6">
    <source>
        <dbReference type="SAM" id="Phobius"/>
    </source>
</evidence>
<feature type="transmembrane region" description="Helical" evidence="6">
    <location>
        <begin position="202"/>
        <end position="224"/>
    </location>
</feature>
<feature type="transmembrane region" description="Helical" evidence="6">
    <location>
        <begin position="358"/>
        <end position="385"/>
    </location>
</feature>
<evidence type="ECO:0000256" key="3">
    <source>
        <dbReference type="ARBA" id="ARBA00022692"/>
    </source>
</evidence>
<proteinExistence type="inferred from homology"/>
<name>F4LMA7_TREBD</name>
<dbReference type="eggNOG" id="COG0628">
    <property type="taxonomic scope" value="Bacteria"/>
</dbReference>
<dbReference type="Proteomes" id="UP000006546">
    <property type="component" value="Chromosome"/>
</dbReference>
<comment type="subcellular location">
    <subcellularLocation>
        <location evidence="1">Membrane</location>
        <topology evidence="1">Multi-pass membrane protein</topology>
    </subcellularLocation>
</comment>
<keyword evidence="5 6" id="KW-0472">Membrane</keyword>
<dbReference type="InterPro" id="IPR002549">
    <property type="entry name" value="AI-2E-like"/>
</dbReference>
<sequence>MITPDGSCAVCFSITIPRLFPFCQALLISLLKGTIFIPMDNKRTLQTVFMFALFALLFVLILGMLHPFFTVILWTILLYIILNPLHHRCVSRLNAQKKLYEFRRHVLAGVFSVGTLIIIIGPLITIATLLVQQMLSFLHAVEDFINRNPDFLTSSEIGKSVLGFIDRFNLDFIDLNSTDLRTNLIKFIQQYSSRIVSTGATVLSSTGNFLVSVLFVTFALYFCFLDGRYLASLLAQAIPINPQYMSALMKKFAEITRHLFSGYILVALYQGFAAFIIMSIFRVQGSLLFAVILMFASFIPLFGAALVWLPMGIVICATDSLLKGILFLVLCGICVSFLDNFLRPMFLKDRIKVHPLVIFFAILGGLKVFGMNGLLLGPMIIILFFTVLDLLVNSEAAVPTEITDSAE</sequence>
<evidence type="ECO:0000256" key="1">
    <source>
        <dbReference type="ARBA" id="ARBA00004141"/>
    </source>
</evidence>
<feature type="transmembrane region" description="Helical" evidence="6">
    <location>
        <begin position="287"/>
        <end position="309"/>
    </location>
</feature>
<comment type="similarity">
    <text evidence="2">Belongs to the autoinducer-2 exporter (AI-2E) (TC 2.A.86) family.</text>
</comment>
<dbReference type="PANTHER" id="PTHR21716:SF4">
    <property type="entry name" value="TRANSMEMBRANE PROTEIN 245"/>
    <property type="match status" value="1"/>
</dbReference>
<keyword evidence="8" id="KW-1185">Reference proteome</keyword>
<evidence type="ECO:0000256" key="2">
    <source>
        <dbReference type="ARBA" id="ARBA00009773"/>
    </source>
</evidence>
<dbReference type="EMBL" id="CP002696">
    <property type="protein sequence ID" value="AEE17773.1"/>
    <property type="molecule type" value="Genomic_DNA"/>
</dbReference>
<dbReference type="KEGG" id="tbe:Trebr_2364"/>
<feature type="transmembrane region" description="Helical" evidence="6">
    <location>
        <begin position="321"/>
        <end position="338"/>
    </location>
</feature>
<dbReference type="OrthoDB" id="343317at2"/>
<feature type="transmembrane region" description="Helical" evidence="6">
    <location>
        <begin position="19"/>
        <end position="37"/>
    </location>
</feature>
<feature type="transmembrane region" description="Helical" evidence="6">
    <location>
        <begin position="68"/>
        <end position="85"/>
    </location>
</feature>
<dbReference type="STRING" id="906968.Trebr_2364"/>
<keyword evidence="4 6" id="KW-1133">Transmembrane helix</keyword>
<dbReference type="GO" id="GO:0016020">
    <property type="term" value="C:membrane"/>
    <property type="evidence" value="ECO:0007669"/>
    <property type="project" value="UniProtKB-SubCell"/>
</dbReference>
<keyword evidence="3 6" id="KW-0812">Transmembrane</keyword>
<dbReference type="Pfam" id="PF01594">
    <property type="entry name" value="AI-2E_transport"/>
    <property type="match status" value="1"/>
</dbReference>
<evidence type="ECO:0000313" key="7">
    <source>
        <dbReference type="EMBL" id="AEE17773.1"/>
    </source>
</evidence>
<evidence type="ECO:0008006" key="9">
    <source>
        <dbReference type="Google" id="ProtNLM"/>
    </source>
</evidence>
<feature type="transmembrane region" description="Helical" evidence="6">
    <location>
        <begin position="106"/>
        <end position="131"/>
    </location>
</feature>
<evidence type="ECO:0000256" key="5">
    <source>
        <dbReference type="ARBA" id="ARBA00023136"/>
    </source>
</evidence>
<organism evidence="7 8">
    <name type="scientific">Treponema brennaborense (strain DSM 12168 / CIP 105900 / DD5/3)</name>
    <dbReference type="NCBI Taxonomy" id="906968"/>
    <lineage>
        <taxon>Bacteria</taxon>
        <taxon>Pseudomonadati</taxon>
        <taxon>Spirochaetota</taxon>
        <taxon>Spirochaetia</taxon>
        <taxon>Spirochaetales</taxon>
        <taxon>Treponemataceae</taxon>
        <taxon>Treponema</taxon>
    </lineage>
</organism>
<evidence type="ECO:0000313" key="8">
    <source>
        <dbReference type="Proteomes" id="UP000006546"/>
    </source>
</evidence>